<reference evidence="1" key="1">
    <citation type="submission" date="2021-06" db="EMBL/GenBank/DDBJ databases">
        <authorList>
            <person name="Hodson N. C."/>
            <person name="Mongue J. A."/>
            <person name="Jaron S. K."/>
        </authorList>
    </citation>
    <scope>NUCLEOTIDE SEQUENCE</scope>
</reference>
<dbReference type="EMBL" id="CAJVCH010526060">
    <property type="protein sequence ID" value="CAG7822319.1"/>
    <property type="molecule type" value="Genomic_DNA"/>
</dbReference>
<sequence>MWEMERSCMCCQEGGVKVASVNLNCPKAPPGSPKVRKVVTKAPADCMCRPCTSVDEGSIIPQEISGFAADSRLLSMYTR</sequence>
<dbReference type="Proteomes" id="UP000708208">
    <property type="component" value="Unassembled WGS sequence"/>
</dbReference>
<proteinExistence type="predicted"/>
<keyword evidence="2" id="KW-1185">Reference proteome</keyword>
<accession>A0A8J2LGJ5</accession>
<dbReference type="OrthoDB" id="6493004at2759"/>
<organism evidence="1 2">
    <name type="scientific">Allacma fusca</name>
    <dbReference type="NCBI Taxonomy" id="39272"/>
    <lineage>
        <taxon>Eukaryota</taxon>
        <taxon>Metazoa</taxon>
        <taxon>Ecdysozoa</taxon>
        <taxon>Arthropoda</taxon>
        <taxon>Hexapoda</taxon>
        <taxon>Collembola</taxon>
        <taxon>Symphypleona</taxon>
        <taxon>Sminthuridae</taxon>
        <taxon>Allacma</taxon>
    </lineage>
</organism>
<protein>
    <recommendedName>
        <fullName evidence="3">Bursicon</fullName>
    </recommendedName>
</protein>
<gene>
    <name evidence="1" type="ORF">AFUS01_LOCUS32601</name>
</gene>
<name>A0A8J2LGJ5_9HEXA</name>
<evidence type="ECO:0000313" key="2">
    <source>
        <dbReference type="Proteomes" id="UP000708208"/>
    </source>
</evidence>
<evidence type="ECO:0000313" key="1">
    <source>
        <dbReference type="EMBL" id="CAG7822319.1"/>
    </source>
</evidence>
<comment type="caution">
    <text evidence="1">The sequence shown here is derived from an EMBL/GenBank/DDBJ whole genome shotgun (WGS) entry which is preliminary data.</text>
</comment>
<evidence type="ECO:0008006" key="3">
    <source>
        <dbReference type="Google" id="ProtNLM"/>
    </source>
</evidence>
<dbReference type="AlphaFoldDB" id="A0A8J2LGJ5"/>